<dbReference type="Proteomes" id="UP001177023">
    <property type="component" value="Unassembled WGS sequence"/>
</dbReference>
<dbReference type="Gene3D" id="3.90.190.10">
    <property type="entry name" value="Protein tyrosine phosphatase superfamily"/>
    <property type="match status" value="1"/>
</dbReference>
<feature type="non-terminal residue" evidence="4">
    <location>
        <position position="1"/>
    </location>
</feature>
<comment type="caution">
    <text evidence="4">The sequence shown here is derived from an EMBL/GenBank/DDBJ whole genome shotgun (WGS) entry which is preliminary data.</text>
</comment>
<reference evidence="4" key="1">
    <citation type="submission" date="2023-06" db="EMBL/GenBank/DDBJ databases">
        <authorList>
            <person name="Delattre M."/>
        </authorList>
    </citation>
    <scope>NUCLEOTIDE SEQUENCE</scope>
    <source>
        <strain evidence="4">AF72</strain>
    </source>
</reference>
<evidence type="ECO:0000256" key="1">
    <source>
        <dbReference type="SAM" id="MobiDB-lite"/>
    </source>
</evidence>
<dbReference type="EMBL" id="CATQJA010002703">
    <property type="protein sequence ID" value="CAJ0585281.1"/>
    <property type="molecule type" value="Genomic_DNA"/>
</dbReference>
<feature type="compositionally biased region" description="Basic residues" evidence="1">
    <location>
        <begin position="78"/>
        <end position="88"/>
    </location>
</feature>
<gene>
    <name evidence="4" type="ORF">MSPICULIGERA_LOCUS23308</name>
</gene>
<feature type="compositionally biased region" description="Basic and acidic residues" evidence="1">
    <location>
        <begin position="143"/>
        <end position="157"/>
    </location>
</feature>
<dbReference type="CDD" id="cd00047">
    <property type="entry name" value="PTPc"/>
    <property type="match status" value="1"/>
</dbReference>
<feature type="compositionally biased region" description="Basic residues" evidence="1">
    <location>
        <begin position="1"/>
        <end position="12"/>
    </location>
</feature>
<dbReference type="SUPFAM" id="SSF52799">
    <property type="entry name" value="(Phosphotyrosine protein) phosphatases II"/>
    <property type="match status" value="1"/>
</dbReference>
<dbReference type="PRINTS" id="PR00700">
    <property type="entry name" value="PRTYPHPHTASE"/>
</dbReference>
<dbReference type="AlphaFoldDB" id="A0AA36DEM1"/>
<dbReference type="Pfam" id="PF00102">
    <property type="entry name" value="Y_phosphatase"/>
    <property type="match status" value="1"/>
</dbReference>
<dbReference type="InterPro" id="IPR000242">
    <property type="entry name" value="PTP_cat"/>
</dbReference>
<name>A0AA36DEM1_9BILA</name>
<dbReference type="PROSITE" id="PS00383">
    <property type="entry name" value="TYR_PHOSPHATASE_1"/>
    <property type="match status" value="1"/>
</dbReference>
<dbReference type="InterPro" id="IPR029021">
    <property type="entry name" value="Prot-tyrosine_phosphatase-like"/>
</dbReference>
<feature type="domain" description="Tyrosine-protein phosphatase" evidence="2">
    <location>
        <begin position="210"/>
        <end position="467"/>
    </location>
</feature>
<dbReference type="InterPro" id="IPR000387">
    <property type="entry name" value="Tyr_Pase_dom"/>
</dbReference>
<evidence type="ECO:0000259" key="3">
    <source>
        <dbReference type="PROSITE" id="PS50056"/>
    </source>
</evidence>
<dbReference type="PANTHER" id="PTHR23219">
    <property type="entry name" value="TYROSINE-PROTEIN PHOSPHATASE C15H7.3-RELATED"/>
    <property type="match status" value="1"/>
</dbReference>
<dbReference type="SMART" id="SM00404">
    <property type="entry name" value="PTPc_motif"/>
    <property type="match status" value="1"/>
</dbReference>
<dbReference type="InterPro" id="IPR016130">
    <property type="entry name" value="Tyr_Pase_AS"/>
</dbReference>
<evidence type="ECO:0000259" key="2">
    <source>
        <dbReference type="PROSITE" id="PS50055"/>
    </source>
</evidence>
<protein>
    <recommendedName>
        <fullName evidence="6">Tyrosine phosphatase</fullName>
    </recommendedName>
</protein>
<dbReference type="SMART" id="SM00194">
    <property type="entry name" value="PTPc"/>
    <property type="match status" value="1"/>
</dbReference>
<evidence type="ECO:0008006" key="6">
    <source>
        <dbReference type="Google" id="ProtNLM"/>
    </source>
</evidence>
<keyword evidence="5" id="KW-1185">Reference proteome</keyword>
<evidence type="ECO:0000313" key="4">
    <source>
        <dbReference type="EMBL" id="CAJ0585281.1"/>
    </source>
</evidence>
<feature type="compositionally biased region" description="Basic residues" evidence="1">
    <location>
        <begin position="158"/>
        <end position="181"/>
    </location>
</feature>
<dbReference type="PANTHER" id="PTHR23219:SF13">
    <property type="entry name" value="TYROSINE-PROTEIN PHOSPHATASE DOMAIN-CONTAINING PROTEIN"/>
    <property type="match status" value="1"/>
</dbReference>
<dbReference type="GO" id="GO:0004725">
    <property type="term" value="F:protein tyrosine phosphatase activity"/>
    <property type="evidence" value="ECO:0007669"/>
    <property type="project" value="InterPro"/>
</dbReference>
<dbReference type="InterPro" id="IPR003595">
    <property type="entry name" value="Tyr_Pase_cat"/>
</dbReference>
<feature type="region of interest" description="Disordered" evidence="1">
    <location>
        <begin position="1"/>
        <end position="183"/>
    </location>
</feature>
<feature type="domain" description="Tyrosine specific protein phosphatases" evidence="3">
    <location>
        <begin position="387"/>
        <end position="458"/>
    </location>
</feature>
<sequence length="494" mass="55644">MGKPGTRRQTKKPKVDAGEQTEADTAKEKKPQQPRAQSTGAADKSRHRATKVPSEGPATGRTASEHADPNSEDETQKQKRNQSVRAQKKVLFPVVDAGEQTEADTAKEKKPQQPRAQSTGAADKSRHRATKVPSEGPATGRTASEHADPNSEDETQKQKRNQSVRAQKKTTSRDMARRKKATITAKYSPEVENAVEKFMTYVLETTVTGLYKEFEDLKDYATPAYNFEACKRNPTKNRFADVHCLDATRVVLRSDYGNYTAADGDYVNANWVNIEHADRKYIACQAPMANTIEDFWRMVFQENVVTIFVLCNFVENDNAKCAEYWPLKYGEYKNYGKMFVNNKKVEPEDKYDMYTLEVLPDGCSNSIVVKLIHCFSWPDQSVPNSGRLVLRMLKVMKDCGPGTAIVHCAAGIGRTGTILAIDIVAARLFKGKETKVSEIFKQLRDCRASLIQREGQYLFIYSTVLDYIKAKMAVKWAPDVGKFYKELDKREKVS</sequence>
<accession>A0AA36DEM1</accession>
<evidence type="ECO:0000313" key="5">
    <source>
        <dbReference type="Proteomes" id="UP001177023"/>
    </source>
</evidence>
<feature type="compositionally biased region" description="Basic and acidic residues" evidence="1">
    <location>
        <begin position="63"/>
        <end position="77"/>
    </location>
</feature>
<proteinExistence type="predicted"/>
<organism evidence="4 5">
    <name type="scientific">Mesorhabditis spiculigera</name>
    <dbReference type="NCBI Taxonomy" id="96644"/>
    <lineage>
        <taxon>Eukaryota</taxon>
        <taxon>Metazoa</taxon>
        <taxon>Ecdysozoa</taxon>
        <taxon>Nematoda</taxon>
        <taxon>Chromadorea</taxon>
        <taxon>Rhabditida</taxon>
        <taxon>Rhabditina</taxon>
        <taxon>Rhabditomorpha</taxon>
        <taxon>Rhabditoidea</taxon>
        <taxon>Rhabditidae</taxon>
        <taxon>Mesorhabditinae</taxon>
        <taxon>Mesorhabditis</taxon>
    </lineage>
</organism>
<dbReference type="PROSITE" id="PS50056">
    <property type="entry name" value="TYR_PHOSPHATASE_2"/>
    <property type="match status" value="1"/>
</dbReference>
<dbReference type="PROSITE" id="PS50055">
    <property type="entry name" value="TYR_PHOSPHATASE_PTP"/>
    <property type="match status" value="1"/>
</dbReference>